<name>A0A7S0GY47_MICPS</name>
<sequence length="270" mass="28392">MGPASKEPVEAVVDPRAAPRPSLLEVTYEKLDAKGVGARGVNDLPSRVVLLCENDSRLESAETSGTFWPAVFAAANAETGNKKPFAYTGATAVYPDSTLVAIESTGGGILAALRALEKILARAKTDDGAASFAFASARVVASSEDTASAFPGWHFGFVEALALDDGYEPLEEARVLKVATKANIAVLELGKRLGDAARANDDAAASEALGAMRALELEDAFPTQQQLMGVLRNVDDGPPTVSEFLDVYDAALDVDLDSENVWPAPPPLRF</sequence>
<evidence type="ECO:0000313" key="1">
    <source>
        <dbReference type="EMBL" id="CAD8448295.1"/>
    </source>
</evidence>
<dbReference type="EMBL" id="HBEN01012676">
    <property type="protein sequence ID" value="CAD8448295.1"/>
    <property type="molecule type" value="Transcribed_RNA"/>
</dbReference>
<protein>
    <submittedName>
        <fullName evidence="1">Uncharacterized protein</fullName>
    </submittedName>
</protein>
<reference evidence="1" key="1">
    <citation type="submission" date="2021-01" db="EMBL/GenBank/DDBJ databases">
        <authorList>
            <person name="Corre E."/>
            <person name="Pelletier E."/>
            <person name="Niang G."/>
            <person name="Scheremetjew M."/>
            <person name="Finn R."/>
            <person name="Kale V."/>
            <person name="Holt S."/>
            <person name="Cochrane G."/>
            <person name="Meng A."/>
            <person name="Brown T."/>
            <person name="Cohen L."/>
        </authorList>
    </citation>
    <scope>NUCLEOTIDE SEQUENCE</scope>
    <source>
        <strain evidence="1">CCAC1681</strain>
    </source>
</reference>
<accession>A0A7S0GY47</accession>
<organism evidence="1">
    <name type="scientific">Micromonas pusilla</name>
    <name type="common">Picoplanktonic green alga</name>
    <name type="synonym">Chromulina pusilla</name>
    <dbReference type="NCBI Taxonomy" id="38833"/>
    <lineage>
        <taxon>Eukaryota</taxon>
        <taxon>Viridiplantae</taxon>
        <taxon>Chlorophyta</taxon>
        <taxon>Mamiellophyceae</taxon>
        <taxon>Mamiellales</taxon>
        <taxon>Mamiellaceae</taxon>
        <taxon>Micromonas</taxon>
    </lineage>
</organism>
<dbReference type="AlphaFoldDB" id="A0A7S0GY47"/>
<dbReference type="PANTHER" id="PTHR34035">
    <property type="entry name" value="TESTIS-EXPRESSED PROTEIN 47"/>
    <property type="match status" value="1"/>
</dbReference>
<dbReference type="InterPro" id="IPR055308">
    <property type="entry name" value="TEX47-like"/>
</dbReference>
<gene>
    <name evidence="1" type="ORF">MSP1401_LOCUS10544</name>
</gene>
<dbReference type="PANTHER" id="PTHR34035:SF1">
    <property type="entry name" value="TESTIS-EXPRESSED PROTEIN 47"/>
    <property type="match status" value="1"/>
</dbReference>
<proteinExistence type="predicted"/>